<evidence type="ECO:0000256" key="3">
    <source>
        <dbReference type="ARBA" id="ARBA00022989"/>
    </source>
</evidence>
<name>A0AAU7CSI2_9BACT</name>
<evidence type="ECO:0000256" key="1">
    <source>
        <dbReference type="ARBA" id="ARBA00004141"/>
    </source>
</evidence>
<evidence type="ECO:0000256" key="2">
    <source>
        <dbReference type="ARBA" id="ARBA00022692"/>
    </source>
</evidence>
<evidence type="ECO:0000259" key="6">
    <source>
        <dbReference type="PROSITE" id="PS50850"/>
    </source>
</evidence>
<dbReference type="Gene3D" id="1.20.1250.20">
    <property type="entry name" value="MFS general substrate transporter like domains"/>
    <property type="match status" value="2"/>
</dbReference>
<feature type="transmembrane region" description="Helical" evidence="5">
    <location>
        <begin position="189"/>
        <end position="211"/>
    </location>
</feature>
<feature type="transmembrane region" description="Helical" evidence="5">
    <location>
        <begin position="385"/>
        <end position="405"/>
    </location>
</feature>
<dbReference type="InterPro" id="IPR020846">
    <property type="entry name" value="MFS_dom"/>
</dbReference>
<dbReference type="InterPro" id="IPR036259">
    <property type="entry name" value="MFS_trans_sf"/>
</dbReference>
<dbReference type="SUPFAM" id="SSF103473">
    <property type="entry name" value="MFS general substrate transporter"/>
    <property type="match status" value="1"/>
</dbReference>
<dbReference type="PANTHER" id="PTHR11662:SF399">
    <property type="entry name" value="FI19708P1-RELATED"/>
    <property type="match status" value="1"/>
</dbReference>
<feature type="transmembrane region" description="Helical" evidence="5">
    <location>
        <begin position="298"/>
        <end position="317"/>
    </location>
</feature>
<dbReference type="GO" id="GO:0022857">
    <property type="term" value="F:transmembrane transporter activity"/>
    <property type="evidence" value="ECO:0007669"/>
    <property type="project" value="InterPro"/>
</dbReference>
<feature type="transmembrane region" description="Helical" evidence="5">
    <location>
        <begin position="113"/>
        <end position="135"/>
    </location>
</feature>
<feature type="transmembrane region" description="Helical" evidence="5">
    <location>
        <begin position="156"/>
        <end position="177"/>
    </location>
</feature>
<feature type="domain" description="Major facilitator superfamily (MFS) profile" evidence="6">
    <location>
        <begin position="20"/>
        <end position="467"/>
    </location>
</feature>
<gene>
    <name evidence="7" type="ORF">V5E97_18445</name>
</gene>
<dbReference type="EMBL" id="CP155447">
    <property type="protein sequence ID" value="XBH07933.1"/>
    <property type="molecule type" value="Genomic_DNA"/>
</dbReference>
<reference evidence="7" key="1">
    <citation type="submission" date="2024-05" db="EMBL/GenBank/DDBJ databases">
        <title>Planctomycetes of the genus Singulisphaera possess chitinolytic capabilities.</title>
        <authorList>
            <person name="Ivanova A."/>
        </authorList>
    </citation>
    <scope>NUCLEOTIDE SEQUENCE</scope>
    <source>
        <strain evidence="7">Ch08T</strain>
    </source>
</reference>
<dbReference type="PANTHER" id="PTHR11662">
    <property type="entry name" value="SOLUTE CARRIER FAMILY 17"/>
    <property type="match status" value="1"/>
</dbReference>
<dbReference type="AlphaFoldDB" id="A0AAU7CSI2"/>
<evidence type="ECO:0000256" key="4">
    <source>
        <dbReference type="ARBA" id="ARBA00023136"/>
    </source>
</evidence>
<dbReference type="RefSeq" id="WP_406700769.1">
    <property type="nucleotide sequence ID" value="NZ_CP155447.1"/>
</dbReference>
<dbReference type="InterPro" id="IPR011701">
    <property type="entry name" value="MFS"/>
</dbReference>
<keyword evidence="4 5" id="KW-0472">Membrane</keyword>
<feature type="transmembrane region" description="Helical" evidence="5">
    <location>
        <begin position="329"/>
        <end position="345"/>
    </location>
</feature>
<comment type="subcellular location">
    <subcellularLocation>
        <location evidence="1">Membrane</location>
        <topology evidence="1">Multi-pass membrane protein</topology>
    </subcellularLocation>
</comment>
<protein>
    <submittedName>
        <fullName evidence="7">MFS transporter</fullName>
    </submittedName>
</protein>
<feature type="transmembrane region" description="Helical" evidence="5">
    <location>
        <begin position="253"/>
        <end position="278"/>
    </location>
</feature>
<dbReference type="PROSITE" id="PS50850">
    <property type="entry name" value="MFS"/>
    <property type="match status" value="1"/>
</dbReference>
<dbReference type="InterPro" id="IPR050382">
    <property type="entry name" value="MFS_Na/Anion_cotransporter"/>
</dbReference>
<keyword evidence="2 5" id="KW-0812">Transmembrane</keyword>
<proteinExistence type="predicted"/>
<dbReference type="Pfam" id="PF07690">
    <property type="entry name" value="MFS_1"/>
    <property type="match status" value="1"/>
</dbReference>
<evidence type="ECO:0000313" key="7">
    <source>
        <dbReference type="EMBL" id="XBH07933.1"/>
    </source>
</evidence>
<sequence length="481" mass="51344">MTESPPASQAAAPTSVRYRVLGFACTLSMITYLDRACFGVAAPSIAGELGLTDVSQLKWAITAFAIAYAVFEIPAGAMGDLLGPRRTLVRIVAWWSVCTALTAAVGLRVGGTLVGGLGALIALRFLFGAGEAGAYPNITRALHNWFPARSWEMAQGLVFMSGRLIGGLTPLILAILVGGTATTAPLMGWRSAFVLFGMIGLVWCVAFALWFRDRPADHPGVNAEERDLIGSEWNSSETHSAVPWRAMLTNRSLWALCLMYFLINYAWAFNMTYLPSYIEERFSMSAGDKFGAMYKGAPLWIGAAGCFLGGFCVNGLARLLGDRRRARRVLGMTALSTGAACWWAASHTDNVHLFCLAISMAAFCVDLTLGSSWATCQDLGREHAAVTAACMNTIGTLGNALAGWLTGTLVEQSLATTAAAQELSLTQLSKVDRHLAVLSGYDSAFATYVTVFIMAALCWTLIDPTRPISAGKSSVEPGQIA</sequence>
<dbReference type="GO" id="GO:0016020">
    <property type="term" value="C:membrane"/>
    <property type="evidence" value="ECO:0007669"/>
    <property type="project" value="UniProtKB-SubCell"/>
</dbReference>
<accession>A0AAU7CSI2</accession>
<feature type="transmembrane region" description="Helical" evidence="5">
    <location>
        <begin position="87"/>
        <end position="107"/>
    </location>
</feature>
<keyword evidence="3 5" id="KW-1133">Transmembrane helix</keyword>
<feature type="transmembrane region" description="Helical" evidence="5">
    <location>
        <begin position="351"/>
        <end position="373"/>
    </location>
</feature>
<organism evidence="7">
    <name type="scientific">Singulisphaera sp. Ch08</name>
    <dbReference type="NCBI Taxonomy" id="3120278"/>
    <lineage>
        <taxon>Bacteria</taxon>
        <taxon>Pseudomonadati</taxon>
        <taxon>Planctomycetota</taxon>
        <taxon>Planctomycetia</taxon>
        <taxon>Isosphaerales</taxon>
        <taxon>Isosphaeraceae</taxon>
        <taxon>Singulisphaera</taxon>
    </lineage>
</organism>
<evidence type="ECO:0000256" key="5">
    <source>
        <dbReference type="SAM" id="Phobius"/>
    </source>
</evidence>
<feature type="transmembrane region" description="Helical" evidence="5">
    <location>
        <begin position="445"/>
        <end position="462"/>
    </location>
</feature>
<feature type="transmembrane region" description="Helical" evidence="5">
    <location>
        <begin position="57"/>
        <end position="75"/>
    </location>
</feature>